<dbReference type="Proteomes" id="UP001183629">
    <property type="component" value="Unassembled WGS sequence"/>
</dbReference>
<sequence length="185" mass="18352">MIRLRLPAAVAALALTGCAAPGVGDGGGLTEVIDRLGQASAKTYTAVYALGTGEMTTVVNAPPRTAVISGGDRLVVGPDGVTLCEDGACSRPPGATDAPGGIGIVTPEQVRAMVTAAAHLPGVDVAISTATFAGREALCADVHGMSDFTVCVTADGMLASFRGDGEITLELTRLAESADASLVGL</sequence>
<keyword evidence="3" id="KW-1185">Reference proteome</keyword>
<reference evidence="2 3" key="1">
    <citation type="submission" date="2023-07" db="EMBL/GenBank/DDBJ databases">
        <title>Sequencing the genomes of 1000 actinobacteria strains.</title>
        <authorList>
            <person name="Klenk H.-P."/>
        </authorList>
    </citation>
    <scope>NUCLEOTIDE SEQUENCE [LARGE SCALE GENOMIC DNA]</scope>
    <source>
        <strain evidence="2 3">DSM 44711</strain>
    </source>
</reference>
<evidence type="ECO:0000313" key="3">
    <source>
        <dbReference type="Proteomes" id="UP001183629"/>
    </source>
</evidence>
<feature type="signal peptide" evidence="1">
    <location>
        <begin position="1"/>
        <end position="19"/>
    </location>
</feature>
<protein>
    <recommendedName>
        <fullName evidence="4">Lipoprotein</fullName>
    </recommendedName>
</protein>
<comment type="caution">
    <text evidence="2">The sequence shown here is derived from an EMBL/GenBank/DDBJ whole genome shotgun (WGS) entry which is preliminary data.</text>
</comment>
<accession>A0AAE3ZMK8</accession>
<gene>
    <name evidence="2" type="ORF">J2S44_002979</name>
</gene>
<dbReference type="AlphaFoldDB" id="A0AAE3ZMK8"/>
<evidence type="ECO:0000256" key="1">
    <source>
        <dbReference type="SAM" id="SignalP"/>
    </source>
</evidence>
<proteinExistence type="predicted"/>
<dbReference type="EMBL" id="JAVDYC010000001">
    <property type="protein sequence ID" value="MDR7322729.1"/>
    <property type="molecule type" value="Genomic_DNA"/>
</dbReference>
<evidence type="ECO:0000313" key="2">
    <source>
        <dbReference type="EMBL" id="MDR7322729.1"/>
    </source>
</evidence>
<organism evidence="2 3">
    <name type="scientific">Catenuloplanes niger</name>
    <dbReference type="NCBI Taxonomy" id="587534"/>
    <lineage>
        <taxon>Bacteria</taxon>
        <taxon>Bacillati</taxon>
        <taxon>Actinomycetota</taxon>
        <taxon>Actinomycetes</taxon>
        <taxon>Micromonosporales</taxon>
        <taxon>Micromonosporaceae</taxon>
        <taxon>Catenuloplanes</taxon>
    </lineage>
</organism>
<keyword evidence="1" id="KW-0732">Signal</keyword>
<evidence type="ECO:0008006" key="4">
    <source>
        <dbReference type="Google" id="ProtNLM"/>
    </source>
</evidence>
<feature type="chain" id="PRO_5041979558" description="Lipoprotein" evidence="1">
    <location>
        <begin position="20"/>
        <end position="185"/>
    </location>
</feature>
<dbReference type="RefSeq" id="WP_310413573.1">
    <property type="nucleotide sequence ID" value="NZ_JAVDYC010000001.1"/>
</dbReference>
<dbReference type="PROSITE" id="PS51257">
    <property type="entry name" value="PROKAR_LIPOPROTEIN"/>
    <property type="match status" value="1"/>
</dbReference>
<name>A0AAE3ZMK8_9ACTN</name>